<dbReference type="OrthoDB" id="4867998at2"/>
<sequence length="111" mass="11858">MVNYIELTNLGPLARDTISELRRTGGQVPITRLGAPTGANLIVARPDAQLSLREATTDASRILAALDSTRPSDMTAMFYIHGYNELAIVLGDLLAAVGEPPDARRDDTPAV</sequence>
<accession>A0A4Q7LZA3</accession>
<name>A0A4Q7LZA3_9MICO</name>
<reference evidence="1 2" key="1">
    <citation type="submission" date="2019-02" db="EMBL/GenBank/DDBJ databases">
        <title>Sequencing the genomes of 1000 actinobacteria strains.</title>
        <authorList>
            <person name="Klenk H.-P."/>
        </authorList>
    </citation>
    <scope>NUCLEOTIDE SEQUENCE [LARGE SCALE GENOMIC DNA]</scope>
    <source>
        <strain evidence="1 2">DSM 16932</strain>
    </source>
</reference>
<evidence type="ECO:0000313" key="2">
    <source>
        <dbReference type="Proteomes" id="UP000293852"/>
    </source>
</evidence>
<gene>
    <name evidence="1" type="ORF">EV386_0990</name>
</gene>
<dbReference type="AlphaFoldDB" id="A0A4Q7LZA3"/>
<dbReference type="RefSeq" id="WP_130412845.1">
    <property type="nucleotide sequence ID" value="NZ_SGWX01000001.1"/>
</dbReference>
<organism evidence="1 2">
    <name type="scientific">Xylanimonas ulmi</name>
    <dbReference type="NCBI Taxonomy" id="228973"/>
    <lineage>
        <taxon>Bacteria</taxon>
        <taxon>Bacillati</taxon>
        <taxon>Actinomycetota</taxon>
        <taxon>Actinomycetes</taxon>
        <taxon>Micrococcales</taxon>
        <taxon>Promicromonosporaceae</taxon>
        <taxon>Xylanimonas</taxon>
    </lineage>
</organism>
<evidence type="ECO:0000313" key="1">
    <source>
        <dbReference type="EMBL" id="RZS60715.1"/>
    </source>
</evidence>
<comment type="caution">
    <text evidence="1">The sequence shown here is derived from an EMBL/GenBank/DDBJ whole genome shotgun (WGS) entry which is preliminary data.</text>
</comment>
<proteinExistence type="predicted"/>
<keyword evidence="2" id="KW-1185">Reference proteome</keyword>
<dbReference type="EMBL" id="SGWX01000001">
    <property type="protein sequence ID" value="RZS60715.1"/>
    <property type="molecule type" value="Genomic_DNA"/>
</dbReference>
<protein>
    <submittedName>
        <fullName evidence="1">Uncharacterized protein</fullName>
    </submittedName>
</protein>
<dbReference type="Proteomes" id="UP000293852">
    <property type="component" value="Unassembled WGS sequence"/>
</dbReference>